<dbReference type="Pfam" id="PF01184">
    <property type="entry name" value="Gpr1_Fun34_YaaH"/>
    <property type="match status" value="1"/>
</dbReference>
<evidence type="ECO:0000256" key="2">
    <source>
        <dbReference type="ARBA" id="ARBA00005587"/>
    </source>
</evidence>
<evidence type="ECO:0000256" key="5">
    <source>
        <dbReference type="ARBA" id="ARBA00023136"/>
    </source>
</evidence>
<organism evidence="8 9">
    <name type="scientific">Podospora aff. communis PSN243</name>
    <dbReference type="NCBI Taxonomy" id="3040156"/>
    <lineage>
        <taxon>Eukaryota</taxon>
        <taxon>Fungi</taxon>
        <taxon>Dikarya</taxon>
        <taxon>Ascomycota</taxon>
        <taxon>Pezizomycotina</taxon>
        <taxon>Sordariomycetes</taxon>
        <taxon>Sordariomycetidae</taxon>
        <taxon>Sordariales</taxon>
        <taxon>Podosporaceae</taxon>
        <taxon>Podospora</taxon>
    </lineage>
</organism>
<evidence type="ECO:0000256" key="1">
    <source>
        <dbReference type="ARBA" id="ARBA00004141"/>
    </source>
</evidence>
<dbReference type="EMBL" id="MU865996">
    <property type="protein sequence ID" value="KAK4443292.1"/>
    <property type="molecule type" value="Genomic_DNA"/>
</dbReference>
<comment type="subcellular location">
    <subcellularLocation>
        <location evidence="1">Membrane</location>
        <topology evidence="1">Multi-pass membrane protein</topology>
    </subcellularLocation>
</comment>
<evidence type="ECO:0000256" key="6">
    <source>
        <dbReference type="SAM" id="MobiDB-lite"/>
    </source>
</evidence>
<keyword evidence="4 7" id="KW-1133">Transmembrane helix</keyword>
<evidence type="ECO:0000313" key="9">
    <source>
        <dbReference type="Proteomes" id="UP001321760"/>
    </source>
</evidence>
<evidence type="ECO:0000256" key="7">
    <source>
        <dbReference type="SAM" id="Phobius"/>
    </source>
</evidence>
<feature type="region of interest" description="Disordered" evidence="6">
    <location>
        <begin position="1"/>
        <end position="20"/>
    </location>
</feature>
<dbReference type="PANTHER" id="PTHR31123:SF4">
    <property type="entry name" value="PROTEIN ALCS"/>
    <property type="match status" value="1"/>
</dbReference>
<proteinExistence type="inferred from homology"/>
<dbReference type="GO" id="GO:0005886">
    <property type="term" value="C:plasma membrane"/>
    <property type="evidence" value="ECO:0007669"/>
    <property type="project" value="TreeGrafter"/>
</dbReference>
<evidence type="ECO:0000313" key="8">
    <source>
        <dbReference type="EMBL" id="KAK4443292.1"/>
    </source>
</evidence>
<dbReference type="PANTHER" id="PTHR31123">
    <property type="entry name" value="ACCUMULATION OF DYADS PROTEIN 2-RELATED"/>
    <property type="match status" value="1"/>
</dbReference>
<protein>
    <submittedName>
        <fullName evidence="8">GPR1/FUN34/YaaH-class plasma membrane protein</fullName>
    </submittedName>
</protein>
<name>A0AAV9G648_9PEZI</name>
<reference evidence="8" key="1">
    <citation type="journal article" date="2023" name="Mol. Phylogenet. Evol.">
        <title>Genome-scale phylogeny and comparative genomics of the fungal order Sordariales.</title>
        <authorList>
            <person name="Hensen N."/>
            <person name="Bonometti L."/>
            <person name="Westerberg I."/>
            <person name="Brannstrom I.O."/>
            <person name="Guillou S."/>
            <person name="Cros-Aarteil S."/>
            <person name="Calhoun S."/>
            <person name="Haridas S."/>
            <person name="Kuo A."/>
            <person name="Mondo S."/>
            <person name="Pangilinan J."/>
            <person name="Riley R."/>
            <person name="LaButti K."/>
            <person name="Andreopoulos B."/>
            <person name="Lipzen A."/>
            <person name="Chen C."/>
            <person name="Yan M."/>
            <person name="Daum C."/>
            <person name="Ng V."/>
            <person name="Clum A."/>
            <person name="Steindorff A."/>
            <person name="Ohm R.A."/>
            <person name="Martin F."/>
            <person name="Silar P."/>
            <person name="Natvig D.O."/>
            <person name="Lalanne C."/>
            <person name="Gautier V."/>
            <person name="Ament-Velasquez S.L."/>
            <person name="Kruys A."/>
            <person name="Hutchinson M.I."/>
            <person name="Powell A.J."/>
            <person name="Barry K."/>
            <person name="Miller A.N."/>
            <person name="Grigoriev I.V."/>
            <person name="Debuchy R."/>
            <person name="Gladieux P."/>
            <person name="Hiltunen Thoren M."/>
            <person name="Johannesson H."/>
        </authorList>
    </citation>
    <scope>NUCLEOTIDE SEQUENCE</scope>
    <source>
        <strain evidence="8">PSN243</strain>
    </source>
</reference>
<reference evidence="8" key="2">
    <citation type="submission" date="2023-05" db="EMBL/GenBank/DDBJ databases">
        <authorList>
            <consortium name="Lawrence Berkeley National Laboratory"/>
            <person name="Steindorff A."/>
            <person name="Hensen N."/>
            <person name="Bonometti L."/>
            <person name="Westerberg I."/>
            <person name="Brannstrom I.O."/>
            <person name="Guillou S."/>
            <person name="Cros-Aarteil S."/>
            <person name="Calhoun S."/>
            <person name="Haridas S."/>
            <person name="Kuo A."/>
            <person name="Mondo S."/>
            <person name="Pangilinan J."/>
            <person name="Riley R."/>
            <person name="Labutti K."/>
            <person name="Andreopoulos B."/>
            <person name="Lipzen A."/>
            <person name="Chen C."/>
            <person name="Yanf M."/>
            <person name="Daum C."/>
            <person name="Ng V."/>
            <person name="Clum A."/>
            <person name="Ohm R."/>
            <person name="Martin F."/>
            <person name="Silar P."/>
            <person name="Natvig D."/>
            <person name="Lalanne C."/>
            <person name="Gautier V."/>
            <person name="Ament-Velasquez S.L."/>
            <person name="Kruys A."/>
            <person name="Hutchinson M.I."/>
            <person name="Powell A.J."/>
            <person name="Barry K."/>
            <person name="Miller A.N."/>
            <person name="Grigoriev I.V."/>
            <person name="Debuchy R."/>
            <person name="Gladieux P."/>
            <person name="Thoren M.H."/>
            <person name="Johannesson H."/>
        </authorList>
    </citation>
    <scope>NUCLEOTIDE SEQUENCE</scope>
    <source>
        <strain evidence="8">PSN243</strain>
    </source>
</reference>
<keyword evidence="3 7" id="KW-0812">Transmembrane</keyword>
<dbReference type="InterPro" id="IPR051633">
    <property type="entry name" value="AceTr"/>
</dbReference>
<comment type="similarity">
    <text evidence="2">Belongs to the acetate uptake transporter (AceTr) (TC 2.A.96) family.</text>
</comment>
<feature type="transmembrane region" description="Helical" evidence="7">
    <location>
        <begin position="143"/>
        <end position="167"/>
    </location>
</feature>
<feature type="transmembrane region" description="Helical" evidence="7">
    <location>
        <begin position="249"/>
        <end position="269"/>
    </location>
</feature>
<dbReference type="Proteomes" id="UP001321760">
    <property type="component" value="Unassembled WGS sequence"/>
</dbReference>
<feature type="transmembrane region" description="Helical" evidence="7">
    <location>
        <begin position="118"/>
        <end position="136"/>
    </location>
</feature>
<feature type="transmembrane region" description="Helical" evidence="7">
    <location>
        <begin position="187"/>
        <end position="205"/>
    </location>
</feature>
<dbReference type="InterPro" id="IPR000791">
    <property type="entry name" value="Gpr1/Fun34/SatP-like"/>
</dbReference>
<comment type="caution">
    <text evidence="8">The sequence shown here is derived from an EMBL/GenBank/DDBJ whole genome shotgun (WGS) entry which is preliminary data.</text>
</comment>
<accession>A0AAV9G648</accession>
<evidence type="ECO:0000256" key="3">
    <source>
        <dbReference type="ARBA" id="ARBA00022692"/>
    </source>
</evidence>
<feature type="transmembrane region" description="Helical" evidence="7">
    <location>
        <begin position="212"/>
        <end position="237"/>
    </location>
</feature>
<dbReference type="AlphaFoldDB" id="A0AAV9G648"/>
<sequence length="302" mass="31978">MPAPTYSLRPAPARKPSLDGSMQQLRNAQTVNMSAELFEKLFLARNDTAYSQPPTQWAEDDLKSIRSQGAPTGDWRKGLGNPTPIALVGIVVAMTPLSCNLMGLLGAGGNGAAGVATYYFFGGLLLILSSLLEFLLGNTFPSVVFAAYGAFFFSFAGTLTPSFAAFASYAPAGAEPAAGLATQGFNASFGWILIWMAVLSMMFFICSLRTNVVLVAIFFSLIGVFGTLGGAYFLLAANFDRNGATAETLVKAGGVCGFVASMVAWWFLLSTLLETVDFPVRLPLGDLSGWMMSGSARRTGMV</sequence>
<feature type="transmembrane region" description="Helical" evidence="7">
    <location>
        <begin position="85"/>
        <end position="106"/>
    </location>
</feature>
<keyword evidence="5 7" id="KW-0472">Membrane</keyword>
<dbReference type="GO" id="GO:0015123">
    <property type="term" value="F:acetate transmembrane transporter activity"/>
    <property type="evidence" value="ECO:0007669"/>
    <property type="project" value="TreeGrafter"/>
</dbReference>
<gene>
    <name evidence="8" type="ORF">QBC34DRAFT_417398</name>
</gene>
<evidence type="ECO:0000256" key="4">
    <source>
        <dbReference type="ARBA" id="ARBA00022989"/>
    </source>
</evidence>
<keyword evidence="9" id="KW-1185">Reference proteome</keyword>